<name>A0A075GJG5_9ARCH</name>
<dbReference type="AlphaFoldDB" id="A0A075GJG5"/>
<dbReference type="EMBL" id="KF900677">
    <property type="protein sequence ID" value="AIF03355.1"/>
    <property type="molecule type" value="Genomic_DNA"/>
</dbReference>
<evidence type="ECO:0000313" key="1">
    <source>
        <dbReference type="EMBL" id="AIF03355.1"/>
    </source>
</evidence>
<accession>A0A075GJG5</accession>
<proteinExistence type="predicted"/>
<protein>
    <submittedName>
        <fullName evidence="1">Uncharacterized protein</fullName>
    </submittedName>
</protein>
<sequence length="70" mass="7788">MGIISKGAKCNVDGCDADAVRSLNTKKIEDAGLRLNSSGKKSGLCKEHYKEWKKATKEDRSLERARYDRG</sequence>
<reference evidence="1" key="1">
    <citation type="journal article" date="2014" name="Genome Biol. Evol.">
        <title>Pangenome evidence for extensive interdomain horizontal transfer affecting lineage core and shell genes in uncultured planktonic thaumarchaeota and euryarchaeota.</title>
        <authorList>
            <person name="Deschamps P."/>
            <person name="Zivanovic Y."/>
            <person name="Moreira D."/>
            <person name="Rodriguez-Valera F."/>
            <person name="Lopez-Garcia P."/>
        </authorList>
    </citation>
    <scope>NUCLEOTIDE SEQUENCE</scope>
</reference>
<organism evidence="1">
    <name type="scientific">uncultured marine thaumarchaeote KM3_164_C03</name>
    <dbReference type="NCBI Taxonomy" id="1456035"/>
    <lineage>
        <taxon>Archaea</taxon>
        <taxon>Nitrososphaerota</taxon>
        <taxon>environmental samples</taxon>
    </lineage>
</organism>